<dbReference type="AlphaFoldDB" id="A0A061DXL4"/>
<reference evidence="2 3" key="1">
    <citation type="journal article" date="2013" name="Genome Biol.">
        <title>The genome sequence of the most widely cultivated cacao type and its use to identify candidate genes regulating pod color.</title>
        <authorList>
            <person name="Motamayor J.C."/>
            <person name="Mockaitis K."/>
            <person name="Schmutz J."/>
            <person name="Haiminen N."/>
            <person name="Iii D.L."/>
            <person name="Cornejo O."/>
            <person name="Findley S.D."/>
            <person name="Zheng P."/>
            <person name="Utro F."/>
            <person name="Royaert S."/>
            <person name="Saski C."/>
            <person name="Jenkins J."/>
            <person name="Podicheti R."/>
            <person name="Zhao M."/>
            <person name="Scheffler B.E."/>
            <person name="Stack J.C."/>
            <person name="Feltus F.A."/>
            <person name="Mustiga G.M."/>
            <person name="Amores F."/>
            <person name="Phillips W."/>
            <person name="Marelli J.P."/>
            <person name="May G.D."/>
            <person name="Shapiro H."/>
            <person name="Ma J."/>
            <person name="Bustamante C.D."/>
            <person name="Schnell R.J."/>
            <person name="Main D."/>
            <person name="Gilbert D."/>
            <person name="Parida L."/>
            <person name="Kuhn D.N."/>
        </authorList>
    </citation>
    <scope>NUCLEOTIDE SEQUENCE [LARGE SCALE GENOMIC DNA]</scope>
    <source>
        <strain evidence="3">cv. Matina 1-6</strain>
    </source>
</reference>
<dbReference type="Gramene" id="EOX97137">
    <property type="protein sequence ID" value="EOX97137"/>
    <property type="gene ID" value="TCM_006237"/>
</dbReference>
<evidence type="ECO:0000259" key="1">
    <source>
        <dbReference type="Pfam" id="PF25055"/>
    </source>
</evidence>
<evidence type="ECO:0000313" key="2">
    <source>
        <dbReference type="EMBL" id="EOX97137.1"/>
    </source>
</evidence>
<feature type="domain" description="DUF7792" evidence="1">
    <location>
        <begin position="11"/>
        <end position="107"/>
    </location>
</feature>
<dbReference type="PANTHER" id="PTHR46168:SF12">
    <property type="entry name" value="ARMADILLO REPEAT ONLY 4-LIKE PROTEIN"/>
    <property type="match status" value="1"/>
</dbReference>
<evidence type="ECO:0000313" key="3">
    <source>
        <dbReference type="Proteomes" id="UP000026915"/>
    </source>
</evidence>
<gene>
    <name evidence="2" type="ORF">TCM_006237</name>
</gene>
<dbReference type="EMBL" id="CM001880">
    <property type="protein sequence ID" value="EOX97137.1"/>
    <property type="molecule type" value="Genomic_DNA"/>
</dbReference>
<dbReference type="Pfam" id="PF25055">
    <property type="entry name" value="DUF7792"/>
    <property type="match status" value="1"/>
</dbReference>
<protein>
    <recommendedName>
        <fullName evidence="1">DUF7792 domain-containing protein</fullName>
    </recommendedName>
</protein>
<dbReference type="InParanoid" id="A0A061DXL4"/>
<accession>A0A061DXL4</accession>
<name>A0A061DXL4_THECC</name>
<organism evidence="2 3">
    <name type="scientific">Theobroma cacao</name>
    <name type="common">Cacao</name>
    <name type="synonym">Cocoa</name>
    <dbReference type="NCBI Taxonomy" id="3641"/>
    <lineage>
        <taxon>Eukaryota</taxon>
        <taxon>Viridiplantae</taxon>
        <taxon>Streptophyta</taxon>
        <taxon>Embryophyta</taxon>
        <taxon>Tracheophyta</taxon>
        <taxon>Spermatophyta</taxon>
        <taxon>Magnoliopsida</taxon>
        <taxon>eudicotyledons</taxon>
        <taxon>Gunneridae</taxon>
        <taxon>Pentapetalae</taxon>
        <taxon>rosids</taxon>
        <taxon>malvids</taxon>
        <taxon>Malvales</taxon>
        <taxon>Malvaceae</taxon>
        <taxon>Byttnerioideae</taxon>
        <taxon>Theobroma</taxon>
    </lineage>
</organism>
<sequence>MMQCDQKMLIEQLLVGLTVLAKQVGEAVDQAKSFRVYRGEMEKRVVQLSQMLNNLLCFITMDPILFTLNAIDCVIREVSKILQEALTLACKCRRKTIVCRPFTGTKSKLAILRDINLTNDILTNMN</sequence>
<dbReference type="InterPro" id="IPR056694">
    <property type="entry name" value="DUF7792"/>
</dbReference>
<proteinExistence type="predicted"/>
<dbReference type="PANTHER" id="PTHR46168">
    <property type="entry name" value="ARMADILLO REPEAT ONLY 4"/>
    <property type="match status" value="1"/>
</dbReference>
<dbReference type="HOGENOM" id="CLU_1985625_0_0_1"/>
<dbReference type="Proteomes" id="UP000026915">
    <property type="component" value="Chromosome 2"/>
</dbReference>
<keyword evidence="3" id="KW-1185">Reference proteome</keyword>